<protein>
    <recommendedName>
        <fullName evidence="4">DUF2752 domain-containing protein</fullName>
    </recommendedName>
</protein>
<dbReference type="Proteomes" id="UP000319852">
    <property type="component" value="Chromosome"/>
</dbReference>
<keyword evidence="3" id="KW-1185">Reference proteome</keyword>
<proteinExistence type="predicted"/>
<dbReference type="InterPro" id="IPR021215">
    <property type="entry name" value="DUF2752"/>
</dbReference>
<keyword evidence="1" id="KW-0472">Membrane</keyword>
<reference evidence="2 3" key="1">
    <citation type="submission" date="2019-02" db="EMBL/GenBank/DDBJ databases">
        <title>Deep-cultivation of Planctomycetes and their phenomic and genomic characterization uncovers novel biology.</title>
        <authorList>
            <person name="Wiegand S."/>
            <person name="Jogler M."/>
            <person name="Boedeker C."/>
            <person name="Pinto D."/>
            <person name="Vollmers J."/>
            <person name="Rivas-Marin E."/>
            <person name="Kohn T."/>
            <person name="Peeters S.H."/>
            <person name="Heuer A."/>
            <person name="Rast P."/>
            <person name="Oberbeckmann S."/>
            <person name="Bunk B."/>
            <person name="Jeske O."/>
            <person name="Meyerdierks A."/>
            <person name="Storesund J.E."/>
            <person name="Kallscheuer N."/>
            <person name="Luecker S."/>
            <person name="Lage O.M."/>
            <person name="Pohl T."/>
            <person name="Merkel B.J."/>
            <person name="Hornburger P."/>
            <person name="Mueller R.-W."/>
            <person name="Bruemmer F."/>
            <person name="Labrenz M."/>
            <person name="Spormann A.M."/>
            <person name="Op den Camp H."/>
            <person name="Overmann J."/>
            <person name="Amann R."/>
            <person name="Jetten M.S.M."/>
            <person name="Mascher T."/>
            <person name="Medema M.H."/>
            <person name="Devos D.P."/>
            <person name="Kaster A.-K."/>
            <person name="Ovreas L."/>
            <person name="Rohde M."/>
            <person name="Galperin M.Y."/>
            <person name="Jogler C."/>
        </authorList>
    </citation>
    <scope>NUCLEOTIDE SEQUENCE [LARGE SCALE GENOMIC DNA]</scope>
    <source>
        <strain evidence="2 3">HG15A2</strain>
    </source>
</reference>
<gene>
    <name evidence="2" type="ORF">HG15A2_38540</name>
</gene>
<name>A0A517N059_9BACT</name>
<keyword evidence="1" id="KW-0812">Transmembrane</keyword>
<dbReference type="Pfam" id="PF10825">
    <property type="entry name" value="DUF2752"/>
    <property type="match status" value="1"/>
</dbReference>
<keyword evidence="1" id="KW-1133">Transmembrane helix</keyword>
<organism evidence="2 3">
    <name type="scientific">Adhaeretor mobilis</name>
    <dbReference type="NCBI Taxonomy" id="1930276"/>
    <lineage>
        <taxon>Bacteria</taxon>
        <taxon>Pseudomonadati</taxon>
        <taxon>Planctomycetota</taxon>
        <taxon>Planctomycetia</taxon>
        <taxon>Pirellulales</taxon>
        <taxon>Lacipirellulaceae</taxon>
        <taxon>Adhaeretor</taxon>
    </lineage>
</organism>
<accession>A0A517N059</accession>
<dbReference type="AlphaFoldDB" id="A0A517N059"/>
<feature type="transmembrane region" description="Helical" evidence="1">
    <location>
        <begin position="122"/>
        <end position="143"/>
    </location>
</feature>
<dbReference type="OrthoDB" id="285957at2"/>
<dbReference type="EMBL" id="CP036263">
    <property type="protein sequence ID" value="QDT00516.1"/>
    <property type="molecule type" value="Genomic_DNA"/>
</dbReference>
<evidence type="ECO:0000313" key="2">
    <source>
        <dbReference type="EMBL" id="QDT00516.1"/>
    </source>
</evidence>
<sequence length="149" mass="16066">MGEEYSKLKRRELLSKDARFATLALGVLLTVLLVVASRLTPDDRGFGTHEQLGLAGCWVQATVGWLCPACGMTTAWAQTLDGNLVAALGTNLGGTLLCLMACLIAPWLMISAVRGAWLFGRPTLRAIVVTATIVMSITMLDWARRAFLT</sequence>
<evidence type="ECO:0008006" key="4">
    <source>
        <dbReference type="Google" id="ProtNLM"/>
    </source>
</evidence>
<feature type="transmembrane region" description="Helical" evidence="1">
    <location>
        <begin position="52"/>
        <end position="77"/>
    </location>
</feature>
<dbReference type="KEGG" id="amob:HG15A2_38540"/>
<feature type="transmembrane region" description="Helical" evidence="1">
    <location>
        <begin position="84"/>
        <end position="110"/>
    </location>
</feature>
<evidence type="ECO:0000256" key="1">
    <source>
        <dbReference type="SAM" id="Phobius"/>
    </source>
</evidence>
<evidence type="ECO:0000313" key="3">
    <source>
        <dbReference type="Proteomes" id="UP000319852"/>
    </source>
</evidence>
<feature type="transmembrane region" description="Helical" evidence="1">
    <location>
        <begin position="20"/>
        <end position="40"/>
    </location>
</feature>